<keyword evidence="3" id="KW-1185">Reference proteome</keyword>
<dbReference type="PANTHER" id="PTHR10763:SF26">
    <property type="entry name" value="CELL DIVISION CONTROL PROTEIN 6 HOMOLOG"/>
    <property type="match status" value="1"/>
</dbReference>
<dbReference type="InterPro" id="IPR041083">
    <property type="entry name" value="AAA_lid_10"/>
</dbReference>
<dbReference type="EMBL" id="JARBHB010000005">
    <property type="protein sequence ID" value="KAJ8884264.1"/>
    <property type="molecule type" value="Genomic_DNA"/>
</dbReference>
<dbReference type="InterPro" id="IPR050311">
    <property type="entry name" value="ORC1/CDC6"/>
</dbReference>
<sequence>MTVRNTHVCGRCMLQLSADKLFSDTALQLLARKVASVSGDVRRALDIARRVVDIAESRSSLKELPLQPTTDGTFTCSYACFSSWRDNN</sequence>
<dbReference type="PANTHER" id="PTHR10763">
    <property type="entry name" value="CELL DIVISION CONTROL PROTEIN 6-RELATED"/>
    <property type="match status" value="1"/>
</dbReference>
<evidence type="ECO:0000313" key="2">
    <source>
        <dbReference type="EMBL" id="KAJ8884264.1"/>
    </source>
</evidence>
<evidence type="ECO:0000259" key="1">
    <source>
        <dbReference type="Pfam" id="PF17872"/>
    </source>
</evidence>
<dbReference type="Proteomes" id="UP001159363">
    <property type="component" value="Chromosome 4"/>
</dbReference>
<name>A0ABQ9HIV1_9NEOP</name>
<gene>
    <name evidence="2" type="ORF">PR048_016121</name>
</gene>
<dbReference type="Pfam" id="PF17872">
    <property type="entry name" value="AAA_lid_10"/>
    <property type="match status" value="1"/>
</dbReference>
<organism evidence="2 3">
    <name type="scientific">Dryococelus australis</name>
    <dbReference type="NCBI Taxonomy" id="614101"/>
    <lineage>
        <taxon>Eukaryota</taxon>
        <taxon>Metazoa</taxon>
        <taxon>Ecdysozoa</taxon>
        <taxon>Arthropoda</taxon>
        <taxon>Hexapoda</taxon>
        <taxon>Insecta</taxon>
        <taxon>Pterygota</taxon>
        <taxon>Neoptera</taxon>
        <taxon>Polyneoptera</taxon>
        <taxon>Phasmatodea</taxon>
        <taxon>Verophasmatodea</taxon>
        <taxon>Anareolatae</taxon>
        <taxon>Phasmatidae</taxon>
        <taxon>Eurycanthinae</taxon>
        <taxon>Dryococelus</taxon>
    </lineage>
</organism>
<protein>
    <recommendedName>
        <fullName evidence="1">AAA lid domain-containing protein</fullName>
    </recommendedName>
</protein>
<feature type="domain" description="AAA lid" evidence="1">
    <location>
        <begin position="22"/>
        <end position="57"/>
    </location>
</feature>
<comment type="caution">
    <text evidence="2">The sequence shown here is derived from an EMBL/GenBank/DDBJ whole genome shotgun (WGS) entry which is preliminary data.</text>
</comment>
<dbReference type="Gene3D" id="1.10.8.60">
    <property type="match status" value="1"/>
</dbReference>
<evidence type="ECO:0000313" key="3">
    <source>
        <dbReference type="Proteomes" id="UP001159363"/>
    </source>
</evidence>
<accession>A0ABQ9HIV1</accession>
<proteinExistence type="predicted"/>
<reference evidence="2 3" key="1">
    <citation type="submission" date="2023-02" db="EMBL/GenBank/DDBJ databases">
        <title>LHISI_Scaffold_Assembly.</title>
        <authorList>
            <person name="Stuart O.P."/>
            <person name="Cleave R."/>
            <person name="Magrath M.J.L."/>
            <person name="Mikheyev A.S."/>
        </authorList>
    </citation>
    <scope>NUCLEOTIDE SEQUENCE [LARGE SCALE GENOMIC DNA]</scope>
    <source>
        <strain evidence="2">Daus_M_001</strain>
        <tissue evidence="2">Leg muscle</tissue>
    </source>
</reference>